<keyword evidence="2" id="KW-1133">Transmembrane helix</keyword>
<dbReference type="HOGENOM" id="CLU_820916_0_0_10"/>
<keyword evidence="2" id="KW-0812">Transmembrane</keyword>
<evidence type="ECO:0000313" key="4">
    <source>
        <dbReference type="Proteomes" id="UP000003586"/>
    </source>
</evidence>
<organism evidence="3 4">
    <name type="scientific">Niabella soli DSM 19437</name>
    <dbReference type="NCBI Taxonomy" id="929713"/>
    <lineage>
        <taxon>Bacteria</taxon>
        <taxon>Pseudomonadati</taxon>
        <taxon>Bacteroidota</taxon>
        <taxon>Chitinophagia</taxon>
        <taxon>Chitinophagales</taxon>
        <taxon>Chitinophagaceae</taxon>
        <taxon>Niabella</taxon>
    </lineage>
</organism>
<evidence type="ECO:0000256" key="2">
    <source>
        <dbReference type="SAM" id="Phobius"/>
    </source>
</evidence>
<protein>
    <recommendedName>
        <fullName evidence="5">CCDC81-like prokaryotic HU domain-containing protein</fullName>
    </recommendedName>
</protein>
<dbReference type="AlphaFoldDB" id="W0F850"/>
<dbReference type="STRING" id="929713.NIASO_18425"/>
<sequence length="294" mass="32336">MFVKLSPLLAQYLLTHKELSLPGLGTFHAEAYGGPETATVTFEQQPVSKFDERVVAYISEETGKMKVLAASDLESQLEDAMQFLNTGKPYLFAGIGTLLKKSGGIYEFVANTQTEPPKKKDIPFTERNTVPQSYIEEKADNSKPKRPAVFILIALVVVAIAASVWFYSKTTTHKEPQQVADTTNQAGTSQPEAEKPADDTSGKKSAPTQTTVAAASQATATAPGMITYILETTKEPRASKRYNQLKKIDWPVELEKTDSLHYNILMKLNTPIVDTARVRDSLTVISGKKVTIRH</sequence>
<feature type="compositionally biased region" description="Basic and acidic residues" evidence="1">
    <location>
        <begin position="192"/>
        <end position="202"/>
    </location>
</feature>
<dbReference type="KEGG" id="nso:NIASO_18425"/>
<proteinExistence type="predicted"/>
<name>W0F850_9BACT</name>
<keyword evidence="2" id="KW-0472">Membrane</keyword>
<dbReference type="Proteomes" id="UP000003586">
    <property type="component" value="Chromosome"/>
</dbReference>
<dbReference type="EMBL" id="CP007035">
    <property type="protein sequence ID" value="AHF17998.1"/>
    <property type="molecule type" value="Genomic_DNA"/>
</dbReference>
<feature type="region of interest" description="Disordered" evidence="1">
    <location>
        <begin position="174"/>
        <end position="209"/>
    </location>
</feature>
<dbReference type="OrthoDB" id="660546at2"/>
<accession>W0F850</accession>
<evidence type="ECO:0000313" key="3">
    <source>
        <dbReference type="EMBL" id="AHF17998.1"/>
    </source>
</evidence>
<gene>
    <name evidence="3" type="ORF">NIASO_18425</name>
</gene>
<reference evidence="3 4" key="1">
    <citation type="submission" date="2013-12" db="EMBL/GenBank/DDBJ databases">
        <authorList>
            <consortium name="DOE Joint Genome Institute"/>
            <person name="Eisen J."/>
            <person name="Huntemann M."/>
            <person name="Han J."/>
            <person name="Chen A."/>
            <person name="Kyrpides N."/>
            <person name="Mavromatis K."/>
            <person name="Markowitz V."/>
            <person name="Palaniappan K."/>
            <person name="Ivanova N."/>
            <person name="Schaumberg A."/>
            <person name="Pati A."/>
            <person name="Liolios K."/>
            <person name="Nordberg H.P."/>
            <person name="Cantor M.N."/>
            <person name="Hua S.X."/>
            <person name="Woyke T."/>
        </authorList>
    </citation>
    <scope>NUCLEOTIDE SEQUENCE [LARGE SCALE GENOMIC DNA]</scope>
    <source>
        <strain evidence="4">DSM 19437</strain>
    </source>
</reference>
<keyword evidence="4" id="KW-1185">Reference proteome</keyword>
<feature type="compositionally biased region" description="Polar residues" evidence="1">
    <location>
        <begin position="179"/>
        <end position="191"/>
    </location>
</feature>
<evidence type="ECO:0008006" key="5">
    <source>
        <dbReference type="Google" id="ProtNLM"/>
    </source>
</evidence>
<evidence type="ECO:0000256" key="1">
    <source>
        <dbReference type="SAM" id="MobiDB-lite"/>
    </source>
</evidence>
<feature type="transmembrane region" description="Helical" evidence="2">
    <location>
        <begin position="148"/>
        <end position="167"/>
    </location>
</feature>